<feature type="region of interest" description="Disordered" evidence="2">
    <location>
        <begin position="265"/>
        <end position="291"/>
    </location>
</feature>
<dbReference type="STRING" id="597456.A0A0L7QLQ5"/>
<dbReference type="PANTHER" id="PTHR47331">
    <property type="entry name" value="PHD-TYPE DOMAIN-CONTAINING PROTEIN"/>
    <property type="match status" value="1"/>
</dbReference>
<feature type="compositionally biased region" description="Low complexity" evidence="2">
    <location>
        <begin position="281"/>
        <end position="291"/>
    </location>
</feature>
<dbReference type="OrthoDB" id="7994850at2759"/>
<dbReference type="GO" id="GO:0003676">
    <property type="term" value="F:nucleic acid binding"/>
    <property type="evidence" value="ECO:0007669"/>
    <property type="project" value="InterPro"/>
</dbReference>
<feature type="compositionally biased region" description="Low complexity" evidence="2">
    <location>
        <begin position="150"/>
        <end position="164"/>
    </location>
</feature>
<dbReference type="EMBL" id="KQ414907">
    <property type="protein sequence ID" value="KOC59573.1"/>
    <property type="molecule type" value="Genomic_DNA"/>
</dbReference>
<evidence type="ECO:0000313" key="4">
    <source>
        <dbReference type="EMBL" id="KOC59573.1"/>
    </source>
</evidence>
<dbReference type="InterPro" id="IPR005312">
    <property type="entry name" value="DUF1759"/>
</dbReference>
<keyword evidence="5" id="KW-1185">Reference proteome</keyword>
<evidence type="ECO:0000259" key="3">
    <source>
        <dbReference type="PROSITE" id="PS50158"/>
    </source>
</evidence>
<accession>A0A0L7QLQ5</accession>
<protein>
    <recommendedName>
        <fullName evidence="3">CCHC-type domain-containing protein</fullName>
    </recommendedName>
</protein>
<reference evidence="4 5" key="1">
    <citation type="submission" date="2015-07" db="EMBL/GenBank/DDBJ databases">
        <title>The genome of Habropoda laboriosa.</title>
        <authorList>
            <person name="Pan H."/>
            <person name="Kapheim K."/>
        </authorList>
    </citation>
    <scope>NUCLEOTIDE SEQUENCE [LARGE SCALE GENOMIC DNA]</scope>
    <source>
        <strain evidence="4">0110345459</strain>
    </source>
</reference>
<evidence type="ECO:0000256" key="1">
    <source>
        <dbReference type="PROSITE-ProRule" id="PRU00047"/>
    </source>
</evidence>
<dbReference type="Pfam" id="PF03564">
    <property type="entry name" value="DUF1759"/>
    <property type="match status" value="1"/>
</dbReference>
<evidence type="ECO:0000313" key="5">
    <source>
        <dbReference type="Proteomes" id="UP000053825"/>
    </source>
</evidence>
<organism evidence="4 5">
    <name type="scientific">Habropoda laboriosa</name>
    <dbReference type="NCBI Taxonomy" id="597456"/>
    <lineage>
        <taxon>Eukaryota</taxon>
        <taxon>Metazoa</taxon>
        <taxon>Ecdysozoa</taxon>
        <taxon>Arthropoda</taxon>
        <taxon>Hexapoda</taxon>
        <taxon>Insecta</taxon>
        <taxon>Pterygota</taxon>
        <taxon>Neoptera</taxon>
        <taxon>Endopterygota</taxon>
        <taxon>Hymenoptera</taxon>
        <taxon>Apocrita</taxon>
        <taxon>Aculeata</taxon>
        <taxon>Apoidea</taxon>
        <taxon>Anthophila</taxon>
        <taxon>Apidae</taxon>
        <taxon>Habropoda</taxon>
    </lineage>
</organism>
<dbReference type="PANTHER" id="PTHR47331:SF5">
    <property type="entry name" value="RIBONUCLEASE H"/>
    <property type="match status" value="1"/>
</dbReference>
<dbReference type="Proteomes" id="UP000053825">
    <property type="component" value="Unassembled WGS sequence"/>
</dbReference>
<dbReference type="InterPro" id="IPR001878">
    <property type="entry name" value="Znf_CCHC"/>
</dbReference>
<keyword evidence="1" id="KW-0479">Metal-binding</keyword>
<feature type="domain" description="CCHC-type" evidence="3">
    <location>
        <begin position="234"/>
        <end position="249"/>
    </location>
</feature>
<feature type="region of interest" description="Disordered" evidence="2">
    <location>
        <begin position="149"/>
        <end position="182"/>
    </location>
</feature>
<dbReference type="AlphaFoldDB" id="A0A0L7QLQ5"/>
<proteinExistence type="predicted"/>
<name>A0A0L7QLQ5_9HYME</name>
<keyword evidence="1" id="KW-0862">Zinc</keyword>
<keyword evidence="1" id="KW-0863">Zinc-finger</keyword>
<dbReference type="PROSITE" id="PS50158">
    <property type="entry name" value="ZF_CCHC"/>
    <property type="match status" value="1"/>
</dbReference>
<gene>
    <name evidence="4" type="ORF">WH47_11552</name>
</gene>
<evidence type="ECO:0000256" key="2">
    <source>
        <dbReference type="SAM" id="MobiDB-lite"/>
    </source>
</evidence>
<dbReference type="GO" id="GO:0008270">
    <property type="term" value="F:zinc ion binding"/>
    <property type="evidence" value="ECO:0007669"/>
    <property type="project" value="UniProtKB-KW"/>
</dbReference>
<sequence>MIDSQDAFSKVQKFHYLRSALSGEAAKVIAAMETTEQNYSKAWQLLQDTYANEGLIIARHTDLLVETPSVEQETAAGLRDFVSHVLQHLRSLTTLNVPVEHWDHLLMSILLPKLAQQTRMAYDSTLKDKETPKISGLMEFLRQRSRRLETTATSRTNTQTSRASPRVSPTPQRRQTKRIPNISSRKNSKVFVTTTPLKNCALCKDKAHTIHRCEEFHALSVGERINAARKEKLCFKCLRTGHSTQECTSSQCRICNLEHNTLLHLPRSGRRSPTPPKKHGSTTAAAATSAT</sequence>